<dbReference type="Proteomes" id="UP000613974">
    <property type="component" value="Unassembled WGS sequence"/>
</dbReference>
<keyword evidence="1" id="KW-0472">Membrane</keyword>
<accession>A0ABQ3SKR9</accession>
<feature type="transmembrane region" description="Helical" evidence="1">
    <location>
        <begin position="6"/>
        <end position="24"/>
    </location>
</feature>
<protein>
    <submittedName>
        <fullName evidence="2">Uncharacterized protein</fullName>
    </submittedName>
</protein>
<reference evidence="3" key="1">
    <citation type="submission" date="2023-07" db="EMBL/GenBank/DDBJ databases">
        <title>Whole genome shotgun sequence of Streptomyces nojiriensis NBRC 13794.</title>
        <authorList>
            <person name="Komaki H."/>
            <person name="Tamura T."/>
        </authorList>
    </citation>
    <scope>NUCLEOTIDE SEQUENCE [LARGE SCALE GENOMIC DNA]</scope>
    <source>
        <strain evidence="3">NBRC 13794</strain>
    </source>
</reference>
<name>A0ABQ3SKR9_9ACTN</name>
<comment type="caution">
    <text evidence="2">The sequence shown here is derived from an EMBL/GenBank/DDBJ whole genome shotgun (WGS) entry which is preliminary data.</text>
</comment>
<keyword evidence="3" id="KW-1185">Reference proteome</keyword>
<gene>
    <name evidence="2" type="ORF">Snoj_26590</name>
</gene>
<keyword evidence="1" id="KW-0812">Transmembrane</keyword>
<evidence type="ECO:0000256" key="1">
    <source>
        <dbReference type="SAM" id="Phobius"/>
    </source>
</evidence>
<evidence type="ECO:0000313" key="2">
    <source>
        <dbReference type="EMBL" id="GHI68741.1"/>
    </source>
</evidence>
<proteinExistence type="predicted"/>
<sequence length="190" mass="20882">MIQRGVNDFVGTAGLITLLLVMLLNMARTGRTKGHGNTRPWARSQVPARGPLQSMLTEHAVLWRVRAKELEDLGDAVGAQKAMLEAHLSEARASRESNLGHASAVSKASLAEAAARESARKAAHEAQRRIALALLFVPAGQRERYQREWNAEMDSLNAREASAFALQLLWSAPRTGAMLWLKHTFGRRPA</sequence>
<keyword evidence="1" id="KW-1133">Transmembrane helix</keyword>
<organism evidence="2 3">
    <name type="scientific">Streptomyces nojiriensis</name>
    <dbReference type="NCBI Taxonomy" id="66374"/>
    <lineage>
        <taxon>Bacteria</taxon>
        <taxon>Bacillati</taxon>
        <taxon>Actinomycetota</taxon>
        <taxon>Actinomycetes</taxon>
        <taxon>Kitasatosporales</taxon>
        <taxon>Streptomycetaceae</taxon>
        <taxon>Streptomyces</taxon>
    </lineage>
</organism>
<dbReference type="EMBL" id="BNEC01000003">
    <property type="protein sequence ID" value="GHI68741.1"/>
    <property type="molecule type" value="Genomic_DNA"/>
</dbReference>
<evidence type="ECO:0000313" key="3">
    <source>
        <dbReference type="Proteomes" id="UP000613974"/>
    </source>
</evidence>